<reference evidence="4" key="1">
    <citation type="submission" date="2025-08" db="UniProtKB">
        <authorList>
            <consortium name="RefSeq"/>
        </authorList>
    </citation>
    <scope>IDENTIFICATION</scope>
    <source>
        <tissue evidence="4">Seedling</tissue>
    </source>
</reference>
<dbReference type="FunFam" id="3.40.50.2000:FF:000019">
    <property type="entry name" value="Glycosyltransferase"/>
    <property type="match status" value="1"/>
</dbReference>
<dbReference type="Pfam" id="PF00201">
    <property type="entry name" value="UDPGT"/>
    <property type="match status" value="1"/>
</dbReference>
<dbReference type="CDD" id="cd03784">
    <property type="entry name" value="GT1_Gtf-like"/>
    <property type="match status" value="1"/>
</dbReference>
<evidence type="ECO:0000256" key="2">
    <source>
        <dbReference type="ARBA" id="ARBA00022679"/>
    </source>
</evidence>
<dbReference type="FunCoup" id="A0A6P4A7I5">
    <property type="interactions" value="163"/>
</dbReference>
<dbReference type="KEGG" id="zju:107424875"/>
<dbReference type="GeneID" id="107424875"/>
<dbReference type="SUPFAM" id="SSF53756">
    <property type="entry name" value="UDP-Glycosyltransferase/glycogen phosphorylase"/>
    <property type="match status" value="1"/>
</dbReference>
<dbReference type="Proteomes" id="UP001652623">
    <property type="component" value="Chromosome 7"/>
</dbReference>
<keyword evidence="2" id="KW-0808">Transferase</keyword>
<dbReference type="Gene3D" id="3.40.50.2000">
    <property type="entry name" value="Glycogen Phosphorylase B"/>
    <property type="match status" value="2"/>
</dbReference>
<dbReference type="GO" id="GO:0080044">
    <property type="term" value="F:quercetin 7-O-glucosyltransferase activity"/>
    <property type="evidence" value="ECO:0007669"/>
    <property type="project" value="TreeGrafter"/>
</dbReference>
<comment type="similarity">
    <text evidence="1">Belongs to the UDP-glycosyltransferase family.</text>
</comment>
<dbReference type="PANTHER" id="PTHR11926:SF1264">
    <property type="entry name" value="GLYCOSYLTRANSFERASE-RELATED"/>
    <property type="match status" value="1"/>
</dbReference>
<gene>
    <name evidence="4" type="primary">LOC107424875</name>
</gene>
<evidence type="ECO:0000256" key="1">
    <source>
        <dbReference type="ARBA" id="ARBA00009995"/>
    </source>
</evidence>
<dbReference type="GO" id="GO:0080043">
    <property type="term" value="F:quercetin 3-O-glucosyltransferase activity"/>
    <property type="evidence" value="ECO:0007669"/>
    <property type="project" value="TreeGrafter"/>
</dbReference>
<accession>A0A6P4A7I5</accession>
<evidence type="ECO:0000313" key="3">
    <source>
        <dbReference type="Proteomes" id="UP001652623"/>
    </source>
</evidence>
<dbReference type="SMR" id="A0A6P4A7I5"/>
<proteinExistence type="inferred from homology"/>
<keyword evidence="3" id="KW-1185">Reference proteome</keyword>
<dbReference type="RefSeq" id="XP_015890246.1">
    <property type="nucleotide sequence ID" value="XM_016034760.2"/>
</dbReference>
<dbReference type="GO" id="GO:0010294">
    <property type="term" value="F:abscisic acid glucosyltransferase activity"/>
    <property type="evidence" value="ECO:0007669"/>
    <property type="project" value="TreeGrafter"/>
</dbReference>
<dbReference type="InParanoid" id="A0A6P4A7I5"/>
<dbReference type="AlphaFoldDB" id="A0A6P4A7I5"/>
<protein>
    <submittedName>
        <fullName evidence="4">UDP-glycosyltransferase 84B2</fullName>
    </submittedName>
</protein>
<sequence length="478" mass="53062">MPTDINYNHVEGVHVLLGTVAMQGHMNPVLKLAKFLASKGVHVTVATTDVARHRLLKQNNSGIVAASGNTKIQLEFYSDGLSLEFDRNGNVGAFVDSLHTTGYENLSNLIDSINKDRKISCLVFNPFMPWMADVAADHGIPCAALWIQASASYSIYYRYFDNPTLFGNLENPTGQVIELPGLPILEVKDLPTLMLPSCPAPIKSQLFQFYQNMNKVNWVLGTSFYELEEEIVDSMSTLFPIHPIGPLVSPFLLGKEEEETADSLKIDLFKVEDSCIDWLDKQQPSSVIYIAFGSLIVLTQDHIDNIANALKNINRPFLWVMKPPEKGSKSKIGELPYGFVDETKEKGVVVEWCAQEKVLMHKSLACFMTHVGWNSTLETVVCGVPVVAYPQWTDQPTNARLIEDVFKVGVSVRQGEDGVASGEEVEKCIMEVIEGPKAEEIKKRALELKEAAKKAVQNGGSSDKNIDQFIREISAKRV</sequence>
<evidence type="ECO:0000313" key="4">
    <source>
        <dbReference type="RefSeq" id="XP_015890246.1"/>
    </source>
</evidence>
<name>A0A6P4A7I5_ZIZJJ</name>
<organism evidence="3 4">
    <name type="scientific">Ziziphus jujuba</name>
    <name type="common">Chinese jujube</name>
    <name type="synonym">Ziziphus sativa</name>
    <dbReference type="NCBI Taxonomy" id="326968"/>
    <lineage>
        <taxon>Eukaryota</taxon>
        <taxon>Viridiplantae</taxon>
        <taxon>Streptophyta</taxon>
        <taxon>Embryophyta</taxon>
        <taxon>Tracheophyta</taxon>
        <taxon>Spermatophyta</taxon>
        <taxon>Magnoliopsida</taxon>
        <taxon>eudicotyledons</taxon>
        <taxon>Gunneridae</taxon>
        <taxon>Pentapetalae</taxon>
        <taxon>rosids</taxon>
        <taxon>fabids</taxon>
        <taxon>Rosales</taxon>
        <taxon>Rhamnaceae</taxon>
        <taxon>Paliureae</taxon>
        <taxon>Ziziphus</taxon>
    </lineage>
</organism>
<dbReference type="PANTHER" id="PTHR11926">
    <property type="entry name" value="GLUCOSYL/GLUCURONOSYL TRANSFERASES"/>
    <property type="match status" value="1"/>
</dbReference>
<dbReference type="InterPro" id="IPR002213">
    <property type="entry name" value="UDP_glucos_trans"/>
</dbReference>